<keyword evidence="2" id="KW-0812">Transmembrane</keyword>
<dbReference type="RefSeq" id="WP_070197905.1">
    <property type="nucleotide sequence ID" value="NZ_LJGU01000135.1"/>
</dbReference>
<evidence type="ECO:0000256" key="1">
    <source>
        <dbReference type="SAM" id="MobiDB-lite"/>
    </source>
</evidence>
<gene>
    <name evidence="3" type="ORF">AN216_19120</name>
</gene>
<dbReference type="InterPro" id="IPR022062">
    <property type="entry name" value="DUF3618"/>
</dbReference>
<dbReference type="Pfam" id="PF12277">
    <property type="entry name" value="DUF3618"/>
    <property type="match status" value="1"/>
</dbReference>
<feature type="region of interest" description="Disordered" evidence="1">
    <location>
        <begin position="1"/>
        <end position="26"/>
    </location>
</feature>
<feature type="compositionally biased region" description="Basic residues" evidence="1">
    <location>
        <begin position="125"/>
        <end position="143"/>
    </location>
</feature>
<protein>
    <recommendedName>
        <fullName evidence="5">DUF3618 domain-containing protein</fullName>
    </recommendedName>
</protein>
<feature type="compositionally biased region" description="Polar residues" evidence="1">
    <location>
        <begin position="1"/>
        <end position="16"/>
    </location>
</feature>
<evidence type="ECO:0008006" key="5">
    <source>
        <dbReference type="Google" id="ProtNLM"/>
    </source>
</evidence>
<evidence type="ECO:0000313" key="3">
    <source>
        <dbReference type="EMBL" id="OEU96737.1"/>
    </source>
</evidence>
<comment type="caution">
    <text evidence="3">The sequence shown here is derived from an EMBL/GenBank/DDBJ whole genome shotgun (WGS) entry which is preliminary data.</text>
</comment>
<keyword evidence="4" id="KW-1185">Reference proteome</keyword>
<evidence type="ECO:0000313" key="4">
    <source>
        <dbReference type="Proteomes" id="UP000176101"/>
    </source>
</evidence>
<dbReference type="STRING" id="1075402.AN216_19120"/>
<feature type="compositionally biased region" description="Basic and acidic residues" evidence="1">
    <location>
        <begin position="44"/>
        <end position="54"/>
    </location>
</feature>
<feature type="region of interest" description="Disordered" evidence="1">
    <location>
        <begin position="116"/>
        <end position="152"/>
    </location>
</feature>
<accession>A0A1E7JYI2</accession>
<name>A0A1E7JYI2_9ACTN</name>
<organism evidence="3 4">
    <name type="scientific">Streptomyces oceani</name>
    <dbReference type="NCBI Taxonomy" id="1075402"/>
    <lineage>
        <taxon>Bacteria</taxon>
        <taxon>Bacillati</taxon>
        <taxon>Actinomycetota</taxon>
        <taxon>Actinomycetes</taxon>
        <taxon>Kitasatosporales</taxon>
        <taxon>Streptomycetaceae</taxon>
        <taxon>Streptomyces</taxon>
    </lineage>
</organism>
<dbReference type="AlphaFoldDB" id="A0A1E7JYI2"/>
<keyword evidence="2" id="KW-0472">Membrane</keyword>
<feature type="transmembrane region" description="Helical" evidence="2">
    <location>
        <begin position="91"/>
        <end position="112"/>
    </location>
</feature>
<keyword evidence="2" id="KW-1133">Transmembrane helix</keyword>
<feature type="region of interest" description="Disordered" evidence="1">
    <location>
        <begin position="44"/>
        <end position="85"/>
    </location>
</feature>
<proteinExistence type="predicted"/>
<sequence length="152" mass="16019">MTQAQRGNGQSPTPQQLRAEVKQARGQLADTVSELAHKADMKTLARSKASELKSRATNGHHRSAEGAPGDGTAPETFASEKSARDQRAAQLAKVGAAVAGALAAGGVVVMLLRRRRSGDTARSSAGRHRHAAHRHAHRPHASRTQRCGQAGE</sequence>
<reference evidence="3 4" key="1">
    <citation type="journal article" date="2016" name="Front. Microbiol.">
        <title>Comparative Genomics Analysis of Streptomyces Species Reveals Their Adaptation to the Marine Environment and Their Diversity at the Genomic Level.</title>
        <authorList>
            <person name="Tian X."/>
            <person name="Zhang Z."/>
            <person name="Yang T."/>
            <person name="Chen M."/>
            <person name="Li J."/>
            <person name="Chen F."/>
            <person name="Yang J."/>
            <person name="Li W."/>
            <person name="Zhang B."/>
            <person name="Zhang Z."/>
            <person name="Wu J."/>
            <person name="Zhang C."/>
            <person name="Long L."/>
            <person name="Xiao J."/>
        </authorList>
    </citation>
    <scope>NUCLEOTIDE SEQUENCE [LARGE SCALE GENOMIC DNA]</scope>
    <source>
        <strain evidence="3 4">SCSIO 02100</strain>
    </source>
</reference>
<dbReference type="EMBL" id="LJGU01000135">
    <property type="protein sequence ID" value="OEU96737.1"/>
    <property type="molecule type" value="Genomic_DNA"/>
</dbReference>
<dbReference type="Proteomes" id="UP000176101">
    <property type="component" value="Unassembled WGS sequence"/>
</dbReference>
<evidence type="ECO:0000256" key="2">
    <source>
        <dbReference type="SAM" id="Phobius"/>
    </source>
</evidence>